<dbReference type="PRINTS" id="PR00019">
    <property type="entry name" value="LEURICHRPT"/>
</dbReference>
<keyword evidence="1" id="KW-0433">Leucine-rich repeat</keyword>
<feature type="chain" id="PRO_5019363161" description="TIR domain-containing protein" evidence="5">
    <location>
        <begin position="19"/>
        <end position="1091"/>
    </location>
</feature>
<gene>
    <name evidence="6" type="ORF">EGW08_021276</name>
</gene>
<evidence type="ECO:0000256" key="2">
    <source>
        <dbReference type="ARBA" id="ARBA00022729"/>
    </source>
</evidence>
<feature type="signal peptide" evidence="5">
    <location>
        <begin position="1"/>
        <end position="18"/>
    </location>
</feature>
<keyword evidence="2 5" id="KW-0732">Signal</keyword>
<keyword evidence="4" id="KW-0812">Transmembrane</keyword>
<reference evidence="6 7" key="1">
    <citation type="submission" date="2019-01" db="EMBL/GenBank/DDBJ databases">
        <title>A draft genome assembly of the solar-powered sea slug Elysia chlorotica.</title>
        <authorList>
            <person name="Cai H."/>
            <person name="Li Q."/>
            <person name="Fang X."/>
            <person name="Li J."/>
            <person name="Curtis N.E."/>
            <person name="Altenburger A."/>
            <person name="Shibata T."/>
            <person name="Feng M."/>
            <person name="Maeda T."/>
            <person name="Schwartz J.A."/>
            <person name="Shigenobu S."/>
            <person name="Lundholm N."/>
            <person name="Nishiyama T."/>
            <person name="Yang H."/>
            <person name="Hasebe M."/>
            <person name="Li S."/>
            <person name="Pierce S.K."/>
            <person name="Wang J."/>
        </authorList>
    </citation>
    <scope>NUCLEOTIDE SEQUENCE [LARGE SCALE GENOMIC DNA]</scope>
    <source>
        <strain evidence="6">EC2010</strain>
        <tissue evidence="6">Whole organism of an adult</tissue>
    </source>
</reference>
<dbReference type="InterPro" id="IPR001611">
    <property type="entry name" value="Leu-rich_rpt"/>
</dbReference>
<evidence type="ECO:0000256" key="3">
    <source>
        <dbReference type="ARBA" id="ARBA00022737"/>
    </source>
</evidence>
<dbReference type="AlphaFoldDB" id="A0A433SP85"/>
<proteinExistence type="predicted"/>
<evidence type="ECO:0000256" key="5">
    <source>
        <dbReference type="SAM" id="SignalP"/>
    </source>
</evidence>
<dbReference type="Pfam" id="PF13855">
    <property type="entry name" value="LRR_8"/>
    <property type="match status" value="3"/>
</dbReference>
<keyword evidence="3" id="KW-0677">Repeat</keyword>
<evidence type="ECO:0000313" key="6">
    <source>
        <dbReference type="EMBL" id="RUS70966.1"/>
    </source>
</evidence>
<keyword evidence="4" id="KW-0472">Membrane</keyword>
<evidence type="ECO:0000256" key="1">
    <source>
        <dbReference type="ARBA" id="ARBA00022614"/>
    </source>
</evidence>
<evidence type="ECO:0000313" key="7">
    <source>
        <dbReference type="Proteomes" id="UP000271974"/>
    </source>
</evidence>
<dbReference type="PANTHER" id="PTHR24373">
    <property type="entry name" value="SLIT RELATED LEUCINE-RICH REPEAT NEURONAL PROTEIN"/>
    <property type="match status" value="1"/>
</dbReference>
<dbReference type="Proteomes" id="UP000271974">
    <property type="component" value="Unassembled WGS sequence"/>
</dbReference>
<dbReference type="SMART" id="SM00365">
    <property type="entry name" value="LRR_SD22"/>
    <property type="match status" value="6"/>
</dbReference>
<dbReference type="EMBL" id="RQTK01001295">
    <property type="protein sequence ID" value="RUS70966.1"/>
    <property type="molecule type" value="Genomic_DNA"/>
</dbReference>
<dbReference type="InterPro" id="IPR035897">
    <property type="entry name" value="Toll_tir_struct_dom_sf"/>
</dbReference>
<dbReference type="SUPFAM" id="SSF52058">
    <property type="entry name" value="L domain-like"/>
    <property type="match status" value="1"/>
</dbReference>
<dbReference type="PANTHER" id="PTHR24373:SF370">
    <property type="entry name" value="FISH-LIPS, ISOFORM E"/>
    <property type="match status" value="1"/>
</dbReference>
<dbReference type="FunFam" id="3.80.10.10:FF:001164">
    <property type="entry name" value="GH01279p"/>
    <property type="match status" value="1"/>
</dbReference>
<dbReference type="OrthoDB" id="6153325at2759"/>
<dbReference type="PROSITE" id="PS51450">
    <property type="entry name" value="LRR"/>
    <property type="match status" value="3"/>
</dbReference>
<dbReference type="SUPFAM" id="SSF52200">
    <property type="entry name" value="Toll/Interleukin receptor TIR domain"/>
    <property type="match status" value="1"/>
</dbReference>
<evidence type="ECO:0008006" key="8">
    <source>
        <dbReference type="Google" id="ProtNLM"/>
    </source>
</evidence>
<organism evidence="6 7">
    <name type="scientific">Elysia chlorotica</name>
    <name type="common">Eastern emerald elysia</name>
    <name type="synonym">Sea slug</name>
    <dbReference type="NCBI Taxonomy" id="188477"/>
    <lineage>
        <taxon>Eukaryota</taxon>
        <taxon>Metazoa</taxon>
        <taxon>Spiralia</taxon>
        <taxon>Lophotrochozoa</taxon>
        <taxon>Mollusca</taxon>
        <taxon>Gastropoda</taxon>
        <taxon>Heterobranchia</taxon>
        <taxon>Euthyneura</taxon>
        <taxon>Panpulmonata</taxon>
        <taxon>Sacoglossa</taxon>
        <taxon>Placobranchoidea</taxon>
        <taxon>Plakobranchidae</taxon>
        <taxon>Elysia</taxon>
    </lineage>
</organism>
<dbReference type="SUPFAM" id="SSF52047">
    <property type="entry name" value="RNI-like"/>
    <property type="match status" value="1"/>
</dbReference>
<dbReference type="InterPro" id="IPR003591">
    <property type="entry name" value="Leu-rich_rpt_typical-subtyp"/>
</dbReference>
<dbReference type="Gene3D" id="3.40.50.10140">
    <property type="entry name" value="Toll/interleukin-1 receptor homology (TIR) domain"/>
    <property type="match status" value="1"/>
</dbReference>
<dbReference type="Gene3D" id="3.80.10.10">
    <property type="entry name" value="Ribonuclease Inhibitor"/>
    <property type="match status" value="4"/>
</dbReference>
<sequence length="1091" mass="123182">MRLHVGFLLSLLSWIVLAVDPVMNSANQGKTSKNAAWPKQNQPIAGYLPSITKSNKFRPTSHENLPTPYAGLSIIWQTPKPTTMQSRAYSEPLPLLKFTKQERPERLSSTDPPNFSRVCPGRCHCTRSEKTVDVVDCSNKGLTAIPALPATSRVVNLQNNSITKISCGSFESLKFLVKLDLSLNNLTTLPTCSFTSLHNLHHLRLSQCQLNFLPQGVFNSLKNLSQLDLSENSLESIEPTLLTNLKKLESLDLSKNNLTKVGNGTFHSLNSLVFLSLQYNKLLYLSETFESNAFIGLNSLKSLHLEGNNRYLTDNFTYPDQALAQVPSLNRLWLDGYPRRLGPGFSSLVNLRHLIFAGRGGYCSMKSNMPIQFFSHLTTKQPLNLDLSFCEISKMSPMVLKYLPTIHTLDLASNTALSLDGFEKISQGLQNSTIKVLNISDIAYPFSLYNVIKNTTFQYLKQTHLTDLVVENCSLGNIDPQAILDLPQTIEYMSFQDNYLWKTFALYTITHLINLKTLKVSNQLDYKLTRNDSSPLANSTKRYNQTHHTHRTGLPTINNNSSFSMTDADVGTLFNAFQITNQRLCDDSKKEGRCVNRSILPLPPKLEKLYASDIKVSYNITEMWIFNNKALKYVDYSFNNVRFLQGPVHGLASLEYFDLSNNFCFRLGKFFFSEMPSMTTLILYNNRFGGSLTEDVEGITFSNLTNLEKLDLRANSIDVLSESAFKRNENLKVLDLSGNEIITFQTSLVNNIKLQLLDLSSNRINGLSERTCLELQNIKRNSPNFTARIRGNKFLCQCDNLYFLNFLLDHPEIFEDLDAFQCQLANWSSLHYGSLAQALPEIGIQCVAQCIFLYGLVAFFLVTAGLALFGLYHFKRWRWRYLYYVGQSRLHIGSTLLSRVPVANAFVTYDQENRQLRRMMKSVFLPRLHEAGITTVLGEMDFCGGPLASSIASAVTNTGKTLVFLSKDIFKDYHRQLEVNLAIMHELHMRSPVLVPVFLVPAHGVIAPVKTCGRGGRRPKATASPRSVSNSNHARSVIIDGSDSARFVNMMRDFPPEIATFLRGQIHRCLVYTRDTPHFWQQVKDVINSPS</sequence>
<dbReference type="InterPro" id="IPR050328">
    <property type="entry name" value="Dev_Immune_Receptor"/>
</dbReference>
<dbReference type="InterPro" id="IPR032675">
    <property type="entry name" value="LRR_dom_sf"/>
</dbReference>
<keyword evidence="4" id="KW-1133">Transmembrane helix</keyword>
<protein>
    <recommendedName>
        <fullName evidence="8">TIR domain-containing protein</fullName>
    </recommendedName>
</protein>
<dbReference type="STRING" id="188477.A0A433SP85"/>
<keyword evidence="7" id="KW-1185">Reference proteome</keyword>
<evidence type="ECO:0000256" key="4">
    <source>
        <dbReference type="SAM" id="Phobius"/>
    </source>
</evidence>
<comment type="caution">
    <text evidence="6">The sequence shown here is derived from an EMBL/GenBank/DDBJ whole genome shotgun (WGS) entry which is preliminary data.</text>
</comment>
<accession>A0A433SP85</accession>
<dbReference type="SMART" id="SM00369">
    <property type="entry name" value="LRR_TYP"/>
    <property type="match status" value="8"/>
</dbReference>
<name>A0A433SP85_ELYCH</name>
<feature type="transmembrane region" description="Helical" evidence="4">
    <location>
        <begin position="851"/>
        <end position="872"/>
    </location>
</feature>